<dbReference type="GO" id="GO:0016787">
    <property type="term" value="F:hydrolase activity"/>
    <property type="evidence" value="ECO:0007669"/>
    <property type="project" value="UniProtKB-KW"/>
</dbReference>
<dbReference type="PROSITE" id="PS00671">
    <property type="entry name" value="D_2_HYDROXYACID_DH_3"/>
    <property type="match status" value="1"/>
</dbReference>
<dbReference type="PANTHER" id="PTHR43026:SF1">
    <property type="entry name" value="2-HYDROXYACID DEHYDROGENASE HOMOLOG 1-RELATED"/>
    <property type="match status" value="1"/>
</dbReference>
<keyword evidence="2 4" id="KW-0560">Oxidoreductase</keyword>
<dbReference type="SUPFAM" id="SSF52283">
    <property type="entry name" value="Formate/glycerate dehydrogenase catalytic domain-like"/>
    <property type="match status" value="1"/>
</dbReference>
<dbReference type="AlphaFoldDB" id="G5KFZ3"/>
<protein>
    <submittedName>
        <fullName evidence="7">S-adenosyl-L-homocysteine hydrolase, NAD binding domain protein</fullName>
    </submittedName>
</protein>
<dbReference type="NCBIfam" id="NF006374">
    <property type="entry name" value="PRK08605.1"/>
    <property type="match status" value="1"/>
</dbReference>
<dbReference type="InterPro" id="IPR006139">
    <property type="entry name" value="D-isomer_2_OHA_DH_cat_dom"/>
</dbReference>
<keyword evidence="8" id="KW-1185">Reference proteome</keyword>
<dbReference type="GO" id="GO:0051287">
    <property type="term" value="F:NAD binding"/>
    <property type="evidence" value="ECO:0007669"/>
    <property type="project" value="InterPro"/>
</dbReference>
<dbReference type="RefSeq" id="WP_006739063.1">
    <property type="nucleotide sequence ID" value="NZ_AEUZ02000001.1"/>
</dbReference>
<dbReference type="Pfam" id="PF00389">
    <property type="entry name" value="2-Hacid_dh"/>
    <property type="match status" value="1"/>
</dbReference>
<dbReference type="SUPFAM" id="SSF51735">
    <property type="entry name" value="NAD(P)-binding Rossmann-fold domains"/>
    <property type="match status" value="1"/>
</dbReference>
<keyword evidence="3" id="KW-0520">NAD</keyword>
<dbReference type="STRING" id="764291.STRUR_1152"/>
<sequence>MKLKVYNVRDEEVELINHWSSQNNIDVIMTPEALTLDTLSDLADCDGIVNSQVGPLDKAVYAELENLGIKQIAQRSAGVDMYDLEEASKHHIVISNVPSYSPESIAEFTVTIALNLIRKVREIQEQIEKHNFSWTLPIRGRVLGDMTVGIIGTGRIGQATAKIFKGFGCRVIGFDLYPSSLMDGVLEYQDSVEDILKQSDVISLHMPPSADNYHLLNEKTFSLLKKDAILLNMARGALIDTEALLSALDKDQLAGAGIDTYEFEGPYIPKNLSDQKLNDPVFKALLDHPKVIYTNHIAYYTDEAVKNLIESALNASVDVINTGTTDTRVN</sequence>
<evidence type="ECO:0000256" key="4">
    <source>
        <dbReference type="RuleBase" id="RU003719"/>
    </source>
</evidence>
<reference evidence="7 8" key="1">
    <citation type="journal article" date="2014" name="Int. J. Syst. Evol. Microbiol.">
        <title>Phylogenomics and the dynamic genome evolution of the genus Streptococcus.</title>
        <authorList>
            <consortium name="The Broad Institute Genome Sequencing Platform"/>
            <person name="Richards V.P."/>
            <person name="Palmer S.R."/>
            <person name="Pavinski Bitar P.D."/>
            <person name="Qin X."/>
            <person name="Weinstock G.M."/>
            <person name="Highlander S.K."/>
            <person name="Town C.D."/>
            <person name="Burne R.A."/>
            <person name="Stanhope M.J."/>
        </authorList>
    </citation>
    <scope>NUCLEOTIDE SEQUENCE [LARGE SCALE GENOMIC DNA]</scope>
    <source>
        <strain evidence="7 8">2285-97</strain>
    </source>
</reference>
<dbReference type="eggNOG" id="COG1052">
    <property type="taxonomic scope" value="Bacteria"/>
</dbReference>
<dbReference type="PROSITE" id="PS00670">
    <property type="entry name" value="D_2_HYDROXYACID_DH_2"/>
    <property type="match status" value="1"/>
</dbReference>
<gene>
    <name evidence="7" type="ORF">STRUR_1152</name>
</gene>
<comment type="similarity">
    <text evidence="1 4">Belongs to the D-isomer specific 2-hydroxyacid dehydrogenase family.</text>
</comment>
<name>G5KFZ3_9STRE</name>
<dbReference type="Gene3D" id="3.40.50.720">
    <property type="entry name" value="NAD(P)-binding Rossmann-like Domain"/>
    <property type="match status" value="2"/>
</dbReference>
<dbReference type="InterPro" id="IPR029753">
    <property type="entry name" value="D-isomer_DH_CS"/>
</dbReference>
<dbReference type="Proteomes" id="UP000005388">
    <property type="component" value="Unassembled WGS sequence"/>
</dbReference>
<dbReference type="Pfam" id="PF02826">
    <property type="entry name" value="2-Hacid_dh_C"/>
    <property type="match status" value="1"/>
</dbReference>
<accession>G5KFZ3</accession>
<dbReference type="InterPro" id="IPR036291">
    <property type="entry name" value="NAD(P)-bd_dom_sf"/>
</dbReference>
<keyword evidence="7" id="KW-0378">Hydrolase</keyword>
<organism evidence="7 8">
    <name type="scientific">Streptococcus urinalis 2285-97</name>
    <dbReference type="NCBI Taxonomy" id="764291"/>
    <lineage>
        <taxon>Bacteria</taxon>
        <taxon>Bacillati</taxon>
        <taxon>Bacillota</taxon>
        <taxon>Bacilli</taxon>
        <taxon>Lactobacillales</taxon>
        <taxon>Streptococcaceae</taxon>
        <taxon>Streptococcus</taxon>
    </lineage>
</organism>
<evidence type="ECO:0000259" key="5">
    <source>
        <dbReference type="Pfam" id="PF00389"/>
    </source>
</evidence>
<dbReference type="GO" id="GO:0008720">
    <property type="term" value="F:D-lactate dehydrogenase (NAD+) activity"/>
    <property type="evidence" value="ECO:0007669"/>
    <property type="project" value="TreeGrafter"/>
</dbReference>
<dbReference type="PROSITE" id="PS00065">
    <property type="entry name" value="D_2_HYDROXYACID_DH_1"/>
    <property type="match status" value="1"/>
</dbReference>
<dbReference type="CDD" id="cd12186">
    <property type="entry name" value="LDH"/>
    <property type="match status" value="1"/>
</dbReference>
<dbReference type="InterPro" id="IPR029752">
    <property type="entry name" value="D-isomer_DH_CS1"/>
</dbReference>
<feature type="domain" description="D-isomer specific 2-hydroxyacid dehydrogenase catalytic" evidence="5">
    <location>
        <begin position="7"/>
        <end position="330"/>
    </location>
</feature>
<evidence type="ECO:0000256" key="2">
    <source>
        <dbReference type="ARBA" id="ARBA00023002"/>
    </source>
</evidence>
<evidence type="ECO:0000259" key="6">
    <source>
        <dbReference type="Pfam" id="PF02826"/>
    </source>
</evidence>
<dbReference type="PANTHER" id="PTHR43026">
    <property type="entry name" value="2-HYDROXYACID DEHYDROGENASE HOMOLOG 1-RELATED"/>
    <property type="match status" value="1"/>
</dbReference>
<evidence type="ECO:0000256" key="3">
    <source>
        <dbReference type="ARBA" id="ARBA00023027"/>
    </source>
</evidence>
<dbReference type="InterPro" id="IPR058205">
    <property type="entry name" value="D-LDH-like"/>
</dbReference>
<evidence type="ECO:0000313" key="8">
    <source>
        <dbReference type="Proteomes" id="UP000005388"/>
    </source>
</evidence>
<feature type="domain" description="D-isomer specific 2-hydroxyacid dehydrogenase NAD-binding" evidence="6">
    <location>
        <begin position="111"/>
        <end position="298"/>
    </location>
</feature>
<evidence type="ECO:0000313" key="7">
    <source>
        <dbReference type="EMBL" id="EHJ56300.1"/>
    </source>
</evidence>
<dbReference type="InterPro" id="IPR006140">
    <property type="entry name" value="D-isomer_DH_NAD-bd"/>
</dbReference>
<proteinExistence type="inferred from homology"/>
<comment type="caution">
    <text evidence="7">The sequence shown here is derived from an EMBL/GenBank/DDBJ whole genome shotgun (WGS) entry which is preliminary data.</text>
</comment>
<evidence type="ECO:0000256" key="1">
    <source>
        <dbReference type="ARBA" id="ARBA00005854"/>
    </source>
</evidence>
<dbReference type="EMBL" id="AEUZ02000001">
    <property type="protein sequence ID" value="EHJ56300.1"/>
    <property type="molecule type" value="Genomic_DNA"/>
</dbReference>